<keyword evidence="7" id="KW-0963">Cytoplasm</keyword>
<evidence type="ECO:0000256" key="2">
    <source>
        <dbReference type="ARBA" id="ARBA00022722"/>
    </source>
</evidence>
<dbReference type="HAMAP" id="MF_00009">
    <property type="entry name" value="Endoribonucl_YbeY"/>
    <property type="match status" value="1"/>
</dbReference>
<dbReference type="EMBL" id="PFLC01000027">
    <property type="protein sequence ID" value="PIY62764.1"/>
    <property type="molecule type" value="Genomic_DNA"/>
</dbReference>
<evidence type="ECO:0000256" key="6">
    <source>
        <dbReference type="ARBA" id="ARBA00022833"/>
    </source>
</evidence>
<keyword evidence="3 7" id="KW-0479">Metal-binding</keyword>
<dbReference type="PANTHER" id="PTHR46986">
    <property type="entry name" value="ENDORIBONUCLEASE YBEY, CHLOROPLASTIC"/>
    <property type="match status" value="1"/>
</dbReference>
<gene>
    <name evidence="7 8" type="primary">ybeY</name>
    <name evidence="8" type="ORF">COY93_02070</name>
</gene>
<keyword evidence="2 7" id="KW-0540">Nuclease</keyword>
<comment type="similarity">
    <text evidence="1 7">Belongs to the endoribonuclease YbeY family.</text>
</comment>
<dbReference type="GO" id="GO:0006364">
    <property type="term" value="P:rRNA processing"/>
    <property type="evidence" value="ECO:0007669"/>
    <property type="project" value="UniProtKB-UniRule"/>
</dbReference>
<dbReference type="InterPro" id="IPR023091">
    <property type="entry name" value="MetalPrtase_cat_dom_sf_prd"/>
</dbReference>
<keyword evidence="4 7" id="KW-0255">Endonuclease</keyword>
<dbReference type="EC" id="3.1.-.-" evidence="7"/>
<organism evidence="8 9">
    <name type="scientific">Candidatus Uhrbacteria bacterium CG_4_10_14_0_8_um_filter_58_22</name>
    <dbReference type="NCBI Taxonomy" id="1975029"/>
    <lineage>
        <taxon>Bacteria</taxon>
        <taxon>Candidatus Uhriibacteriota</taxon>
    </lineage>
</organism>
<dbReference type="GO" id="GO:0004521">
    <property type="term" value="F:RNA endonuclease activity"/>
    <property type="evidence" value="ECO:0007669"/>
    <property type="project" value="UniProtKB-UniRule"/>
</dbReference>
<evidence type="ECO:0000256" key="7">
    <source>
        <dbReference type="HAMAP-Rule" id="MF_00009"/>
    </source>
</evidence>
<feature type="binding site" evidence="7">
    <location>
        <position position="129"/>
    </location>
    <ligand>
        <name>Zn(2+)</name>
        <dbReference type="ChEBI" id="CHEBI:29105"/>
        <note>catalytic</note>
    </ligand>
</feature>
<dbReference type="PROSITE" id="PS01306">
    <property type="entry name" value="UPF0054"/>
    <property type="match status" value="1"/>
</dbReference>
<reference evidence="9" key="1">
    <citation type="submission" date="2017-09" db="EMBL/GenBank/DDBJ databases">
        <title>Depth-based differentiation of microbial function through sediment-hosted aquifers and enrichment of novel symbionts in the deep terrestrial subsurface.</title>
        <authorList>
            <person name="Probst A.J."/>
            <person name="Ladd B."/>
            <person name="Jarett J.K."/>
            <person name="Geller-Mcgrath D.E."/>
            <person name="Sieber C.M.K."/>
            <person name="Emerson J.B."/>
            <person name="Anantharaman K."/>
            <person name="Thomas B.C."/>
            <person name="Malmstrom R."/>
            <person name="Stieglmeier M."/>
            <person name="Klingl A."/>
            <person name="Woyke T."/>
            <person name="Ryan C.M."/>
            <person name="Banfield J.F."/>
        </authorList>
    </citation>
    <scope>NUCLEOTIDE SEQUENCE [LARGE SCALE GENOMIC DNA]</scope>
</reference>
<feature type="binding site" evidence="7">
    <location>
        <position position="119"/>
    </location>
    <ligand>
        <name>Zn(2+)</name>
        <dbReference type="ChEBI" id="CHEBI:29105"/>
        <note>catalytic</note>
    </ligand>
</feature>
<keyword evidence="6 7" id="KW-0862">Zinc</keyword>
<accession>A0A2M7Q9Z7</accession>
<keyword evidence="5 7" id="KW-0378">Hydrolase</keyword>
<sequence>MLTIDLSGRPPRGVTADSMQKLTVAAFRMAGGIGDVHVTFSVVDDRTMMGLNFRHRGVKGTTDVLSFAYGTDKDGWPEPDRDGSHKLLGEIVISRPQVSRQAKKIGRTVADEFSVMVVHGVLHLMGYDHATRWQEDEMFGLQHEILMSQRIIFHP</sequence>
<dbReference type="Pfam" id="PF02130">
    <property type="entry name" value="YbeY"/>
    <property type="match status" value="1"/>
</dbReference>
<protein>
    <recommendedName>
        <fullName evidence="7">Endoribonuclease YbeY</fullName>
        <ecNumber evidence="7">3.1.-.-</ecNumber>
    </recommendedName>
</protein>
<keyword evidence="7" id="KW-0698">rRNA processing</keyword>
<dbReference type="GO" id="GO:0004222">
    <property type="term" value="F:metalloendopeptidase activity"/>
    <property type="evidence" value="ECO:0007669"/>
    <property type="project" value="InterPro"/>
</dbReference>
<evidence type="ECO:0000313" key="8">
    <source>
        <dbReference type="EMBL" id="PIY62764.1"/>
    </source>
</evidence>
<feature type="binding site" evidence="7">
    <location>
        <position position="123"/>
    </location>
    <ligand>
        <name>Zn(2+)</name>
        <dbReference type="ChEBI" id="CHEBI:29105"/>
        <note>catalytic</note>
    </ligand>
</feature>
<dbReference type="NCBIfam" id="TIGR00043">
    <property type="entry name" value="rRNA maturation RNase YbeY"/>
    <property type="match status" value="1"/>
</dbReference>
<evidence type="ECO:0000256" key="4">
    <source>
        <dbReference type="ARBA" id="ARBA00022759"/>
    </source>
</evidence>
<evidence type="ECO:0000256" key="3">
    <source>
        <dbReference type="ARBA" id="ARBA00022723"/>
    </source>
</evidence>
<evidence type="ECO:0000256" key="1">
    <source>
        <dbReference type="ARBA" id="ARBA00010875"/>
    </source>
</evidence>
<dbReference type="InterPro" id="IPR002036">
    <property type="entry name" value="YbeY"/>
</dbReference>
<evidence type="ECO:0000256" key="5">
    <source>
        <dbReference type="ARBA" id="ARBA00022801"/>
    </source>
</evidence>
<comment type="function">
    <text evidence="7">Single strand-specific metallo-endoribonuclease involved in late-stage 70S ribosome quality control and in maturation of the 3' terminus of the 16S rRNA.</text>
</comment>
<proteinExistence type="inferred from homology"/>
<name>A0A2M7Q9Z7_9BACT</name>
<dbReference type="Gene3D" id="3.40.390.30">
    <property type="entry name" value="Metalloproteases ('zincins'), catalytic domain"/>
    <property type="match status" value="1"/>
</dbReference>
<keyword evidence="7" id="KW-0690">Ribosome biogenesis</keyword>
<comment type="subcellular location">
    <subcellularLocation>
        <location evidence="7">Cytoplasm</location>
    </subcellularLocation>
</comment>
<comment type="cofactor">
    <cofactor evidence="7">
        <name>Zn(2+)</name>
        <dbReference type="ChEBI" id="CHEBI:29105"/>
    </cofactor>
    <text evidence="7">Binds 1 zinc ion.</text>
</comment>
<dbReference type="Proteomes" id="UP000230973">
    <property type="component" value="Unassembled WGS sequence"/>
</dbReference>
<dbReference type="SUPFAM" id="SSF55486">
    <property type="entry name" value="Metalloproteases ('zincins'), catalytic domain"/>
    <property type="match status" value="1"/>
</dbReference>
<evidence type="ECO:0000313" key="9">
    <source>
        <dbReference type="Proteomes" id="UP000230973"/>
    </source>
</evidence>
<dbReference type="InterPro" id="IPR020549">
    <property type="entry name" value="YbeY_CS"/>
</dbReference>
<dbReference type="GO" id="GO:0005737">
    <property type="term" value="C:cytoplasm"/>
    <property type="evidence" value="ECO:0007669"/>
    <property type="project" value="UniProtKB-SubCell"/>
</dbReference>
<comment type="caution">
    <text evidence="8">The sequence shown here is derived from an EMBL/GenBank/DDBJ whole genome shotgun (WGS) entry which is preliminary data.</text>
</comment>
<dbReference type="GO" id="GO:0008270">
    <property type="term" value="F:zinc ion binding"/>
    <property type="evidence" value="ECO:0007669"/>
    <property type="project" value="UniProtKB-UniRule"/>
</dbReference>
<dbReference type="PANTHER" id="PTHR46986:SF1">
    <property type="entry name" value="ENDORIBONUCLEASE YBEY, CHLOROPLASTIC"/>
    <property type="match status" value="1"/>
</dbReference>
<dbReference type="AlphaFoldDB" id="A0A2M7Q9Z7"/>